<evidence type="ECO:0000313" key="2">
    <source>
        <dbReference type="Proteomes" id="UP001597512"/>
    </source>
</evidence>
<accession>A0ABW6ATW2</accession>
<protein>
    <recommendedName>
        <fullName evidence="3">MBL fold metallo-hydrolase</fullName>
    </recommendedName>
</protein>
<evidence type="ECO:0008006" key="3">
    <source>
        <dbReference type="Google" id="ProtNLM"/>
    </source>
</evidence>
<dbReference type="Proteomes" id="UP001597512">
    <property type="component" value="Unassembled WGS sequence"/>
</dbReference>
<reference evidence="2" key="1">
    <citation type="journal article" date="2019" name="Int. J. Syst. Evol. Microbiol.">
        <title>The Global Catalogue of Microorganisms (GCM) 10K type strain sequencing project: providing services to taxonomists for standard genome sequencing and annotation.</title>
        <authorList>
            <consortium name="The Broad Institute Genomics Platform"/>
            <consortium name="The Broad Institute Genome Sequencing Center for Infectious Disease"/>
            <person name="Wu L."/>
            <person name="Ma J."/>
        </authorList>
    </citation>
    <scope>NUCLEOTIDE SEQUENCE [LARGE SCALE GENOMIC DNA]</scope>
    <source>
        <strain evidence="2">KCTC 52490</strain>
    </source>
</reference>
<gene>
    <name evidence="1" type="ORF">ACFS25_28065</name>
</gene>
<sequence>MTTAVQLSSRLWQLKMNLVNCYLLNTKDGLLLLDTVTPNSIFRSGWPMQP</sequence>
<comment type="caution">
    <text evidence="1">The sequence shown here is derived from an EMBL/GenBank/DDBJ whole genome shotgun (WGS) entry which is preliminary data.</text>
</comment>
<proteinExistence type="predicted"/>
<name>A0ABW6ATW2_9BACT</name>
<organism evidence="1 2">
    <name type="scientific">Spirosoma flavum</name>
    <dbReference type="NCBI Taxonomy" id="2048557"/>
    <lineage>
        <taxon>Bacteria</taxon>
        <taxon>Pseudomonadati</taxon>
        <taxon>Bacteroidota</taxon>
        <taxon>Cytophagia</taxon>
        <taxon>Cytophagales</taxon>
        <taxon>Cytophagaceae</taxon>
        <taxon>Spirosoma</taxon>
    </lineage>
</organism>
<evidence type="ECO:0000313" key="1">
    <source>
        <dbReference type="EMBL" id="MFD2937658.1"/>
    </source>
</evidence>
<dbReference type="InterPro" id="IPR036866">
    <property type="entry name" value="RibonucZ/Hydroxyglut_hydro"/>
</dbReference>
<keyword evidence="2" id="KW-1185">Reference proteome</keyword>
<dbReference type="Gene3D" id="3.60.15.10">
    <property type="entry name" value="Ribonuclease Z/Hydroxyacylglutathione hydrolase-like"/>
    <property type="match status" value="1"/>
</dbReference>
<dbReference type="EMBL" id="JBHUOM010000042">
    <property type="protein sequence ID" value="MFD2937658.1"/>
    <property type="molecule type" value="Genomic_DNA"/>
</dbReference>
<dbReference type="RefSeq" id="WP_381507948.1">
    <property type="nucleotide sequence ID" value="NZ_JBHUOM010000042.1"/>
</dbReference>